<proteinExistence type="predicted"/>
<sequence length="975" mass="109678">MSSRSRSTPQFSHLESIHEESNSIIQTRQSIKDQPIFPELKAKANETLLSSSSPSLTSPTFPRFSRKGSASTIFHTAMHQPFSLGKASFQHDIFSILHESDEPSQMNFKGIIDLPSVPKTFIRKVKKTDLDAYLSEMTGIFGEYQRLKKENAELLDPTYNSETEPEPEALELPVIQGLPEYFYDPEFSLDQAKTFQAVCSLVRSEDIVESEVALMTSPEIQDILTHNLDLVEAQLVQEIGRRSRGFFSALSMLQDLQEETNACVEHISELRASLENVRQRQVNDSKSIIHLKKRRENMVAFKEAIQIIKNAVDSKFALRGLIENRDPLSAINLIDELSKQLYTLVDFQSRSNSLGISENAIVFNTNPGPHSRQSSLQTDFVKGDAIKKSGLGQLNCLSSLNSFLEDIRFRVIVLLESRFMDIFFGDLMRSIVAGIHLPVVIAQLRSEGEKHLIGKLVYPSGQDFDDTQGNIVRPLLVSLHSAQHLIKILDTAVSSLTEGLYKIQIQILYFFFDDNLAEKDLPTPRNQKEWEKHTLGRLIKAATLEKFLDILVVSYQALLKVLCHTVSVYDYMTEFTKSEASGWTSVVGKAEDIRLEPFEEIQTVSSHLLGLRFESNSRLGTKDFYRLHKLVWAFIDHIEVVVDRPASVLRSSFLSHTHSFFHNFHEEKMKHVALNVDSDPWSSASVASDYQQMANMLRHVLIHGVNHPQLFYGSDPPPQLSLENVDQLAIGEVKYFVSISGLALLQMLLDYLRCAANLPTLAQEVANRMVTLLDNFNQLVCQAVLGAGAMRTAGLNRISARHISVAAQTVAMTQALIPGLSSCLELCTGKILVNQLQRVAQDLAEHQSQLHSKLVTILADRATIHLAKMHKVDWDGPVPDSASQYMLDLVNDVQSLHRIMSRYLRPKETQDIVTKVNKEYALALEQVISTLSIRTPSAKRHLLLDVQYLISQLSALSTQVSNLHHLEVVVNDIPL</sequence>
<comment type="caution">
    <text evidence="1">The sequence shown here is derived from an EMBL/GenBank/DDBJ whole genome shotgun (WGS) entry which is preliminary data.</text>
</comment>
<name>A0ACC2T3I8_9FUNG</name>
<keyword evidence="2" id="KW-1185">Reference proteome</keyword>
<gene>
    <name evidence="1" type="ORF">DSO57_1022208</name>
</gene>
<organism evidence="1 2">
    <name type="scientific">Entomophthora muscae</name>
    <dbReference type="NCBI Taxonomy" id="34485"/>
    <lineage>
        <taxon>Eukaryota</taxon>
        <taxon>Fungi</taxon>
        <taxon>Fungi incertae sedis</taxon>
        <taxon>Zoopagomycota</taxon>
        <taxon>Entomophthoromycotina</taxon>
        <taxon>Entomophthoromycetes</taxon>
        <taxon>Entomophthorales</taxon>
        <taxon>Entomophthoraceae</taxon>
        <taxon>Entomophthora</taxon>
    </lineage>
</organism>
<dbReference type="EMBL" id="QTSX02003661">
    <property type="protein sequence ID" value="KAJ9069071.1"/>
    <property type="molecule type" value="Genomic_DNA"/>
</dbReference>
<evidence type="ECO:0000313" key="2">
    <source>
        <dbReference type="Proteomes" id="UP001165960"/>
    </source>
</evidence>
<accession>A0ACC2T3I8</accession>
<dbReference type="Proteomes" id="UP001165960">
    <property type="component" value="Unassembled WGS sequence"/>
</dbReference>
<protein>
    <submittedName>
        <fullName evidence="1">Uncharacterized protein</fullName>
    </submittedName>
</protein>
<reference evidence="1" key="1">
    <citation type="submission" date="2022-04" db="EMBL/GenBank/DDBJ databases">
        <title>Genome of the entomopathogenic fungus Entomophthora muscae.</title>
        <authorList>
            <person name="Elya C."/>
            <person name="Lovett B.R."/>
            <person name="Lee E."/>
            <person name="Macias A.M."/>
            <person name="Hajek A.E."/>
            <person name="De Bivort B.L."/>
            <person name="Kasson M.T."/>
            <person name="De Fine Licht H.H."/>
            <person name="Stajich J.E."/>
        </authorList>
    </citation>
    <scope>NUCLEOTIDE SEQUENCE</scope>
    <source>
        <strain evidence="1">Berkeley</strain>
    </source>
</reference>
<evidence type="ECO:0000313" key="1">
    <source>
        <dbReference type="EMBL" id="KAJ9069071.1"/>
    </source>
</evidence>